<sequence length="479" mass="54859">MEDPDNGDRICNRIKDLDRQLQRKMKMLQKQVGFTELLDESSRIETEQVETTLNERLAEVDSIIADFDATLSKLRRIADRNQSELLSELEHEIYELEIMDSKVSVLVEIANVLQRVESSADDPATALEHITDVEDLCAELDQWSGGNLLIIKSVLQYVLNKRYTLEAENRKTLLRLRDSNKASDPFSEDTADGLNQNEETSICSYLPQFRDVLRKPLEPTERVTSSDFGGPGDVDPCEVSFWLRPLVLEVLETSNQAVAIELYTSFYQYASSSFSLRECGIVFCNTMYFAHKVLLHTLIHPSRVSLSAAISLRRFAGPLLMNRIHEIKFDSSIQFVDETASAEYPNQLKKCRLDLKDILPRKIFERIIVLLSDQFVGSLLSVIVNTEDIETEQADRWARLLTNILDQMREIVDDVELPVLHRAAELRNVLTYGLKDFAAQWKNPKSVLRAHFHVNEVRHLIRAIFQNSEMKSSVLAQIQ</sequence>
<reference evidence="3" key="1">
    <citation type="submission" date="2025-08" db="UniProtKB">
        <authorList>
            <consortium name="RefSeq"/>
        </authorList>
    </citation>
    <scope>IDENTIFICATION</scope>
</reference>
<dbReference type="Pfam" id="PF22766">
    <property type="entry name" value="ZW10_C2"/>
    <property type="match status" value="1"/>
</dbReference>
<dbReference type="Gene3D" id="1.10.357.150">
    <property type="match status" value="1"/>
</dbReference>
<dbReference type="InterPro" id="IPR046362">
    <property type="entry name" value="Zw10/DSL1_C_sf"/>
</dbReference>
<organism evidence="2 3">
    <name type="scientific">Galendromus occidentalis</name>
    <name type="common">western predatory mite</name>
    <dbReference type="NCBI Taxonomy" id="34638"/>
    <lineage>
        <taxon>Eukaryota</taxon>
        <taxon>Metazoa</taxon>
        <taxon>Ecdysozoa</taxon>
        <taxon>Arthropoda</taxon>
        <taxon>Chelicerata</taxon>
        <taxon>Arachnida</taxon>
        <taxon>Acari</taxon>
        <taxon>Parasitiformes</taxon>
        <taxon>Mesostigmata</taxon>
        <taxon>Gamasina</taxon>
        <taxon>Phytoseioidea</taxon>
        <taxon>Phytoseiidae</taxon>
        <taxon>Typhlodrominae</taxon>
        <taxon>Galendromus</taxon>
    </lineage>
</organism>
<dbReference type="GO" id="GO:0007094">
    <property type="term" value="P:mitotic spindle assembly checkpoint signaling"/>
    <property type="evidence" value="ECO:0007669"/>
    <property type="project" value="TreeGrafter"/>
</dbReference>
<dbReference type="CTD" id="9183"/>
<accession>A0AAJ7WIM5</accession>
<gene>
    <name evidence="3" type="primary">LOC100905794</name>
</gene>
<dbReference type="RefSeq" id="XP_028968476.1">
    <property type="nucleotide sequence ID" value="XM_029112643.1"/>
</dbReference>
<dbReference type="Proteomes" id="UP000694867">
    <property type="component" value="Unplaced"/>
</dbReference>
<dbReference type="InterPro" id="IPR055148">
    <property type="entry name" value="ZW10_C_2"/>
</dbReference>
<proteinExistence type="predicted"/>
<dbReference type="GeneID" id="100905794"/>
<evidence type="ECO:0000259" key="1">
    <source>
        <dbReference type="Pfam" id="PF22766"/>
    </source>
</evidence>
<name>A0AAJ7WIM5_9ACAR</name>
<keyword evidence="2" id="KW-1185">Reference proteome</keyword>
<dbReference type="GO" id="GO:1990423">
    <property type="term" value="C:RZZ complex"/>
    <property type="evidence" value="ECO:0007669"/>
    <property type="project" value="TreeGrafter"/>
</dbReference>
<dbReference type="PANTHER" id="PTHR12205:SF0">
    <property type="entry name" value="CENTROMERE_KINETOCHORE PROTEIN ZW10 HOMOLOG"/>
    <property type="match status" value="1"/>
</dbReference>
<dbReference type="GO" id="GO:0005737">
    <property type="term" value="C:cytoplasm"/>
    <property type="evidence" value="ECO:0007669"/>
    <property type="project" value="GOC"/>
</dbReference>
<evidence type="ECO:0000313" key="2">
    <source>
        <dbReference type="Proteomes" id="UP000694867"/>
    </source>
</evidence>
<evidence type="ECO:0000313" key="3">
    <source>
        <dbReference type="RefSeq" id="XP_028968476.1"/>
    </source>
</evidence>
<feature type="domain" description="ZW10 C-terminal helical" evidence="1">
    <location>
        <begin position="347"/>
        <end position="478"/>
    </location>
</feature>
<dbReference type="KEGG" id="goe:100905794"/>
<dbReference type="AlphaFoldDB" id="A0AAJ7WIM5"/>
<dbReference type="PANTHER" id="PTHR12205">
    <property type="entry name" value="CENTROMERE/KINETOCHORE PROTEIN ZW10"/>
    <property type="match status" value="1"/>
</dbReference>
<dbReference type="GO" id="GO:0006888">
    <property type="term" value="P:endoplasmic reticulum to Golgi vesicle-mediated transport"/>
    <property type="evidence" value="ECO:0007669"/>
    <property type="project" value="TreeGrafter"/>
</dbReference>
<protein>
    <submittedName>
        <fullName evidence="3">Uncharacterized protein LOC100905794</fullName>
    </submittedName>
</protein>